<keyword evidence="3" id="KW-0808">Transferase</keyword>
<evidence type="ECO:0000256" key="4">
    <source>
        <dbReference type="ARBA" id="ARBA00022777"/>
    </source>
</evidence>
<dbReference type="InterPro" id="IPR036890">
    <property type="entry name" value="HATPase_C_sf"/>
</dbReference>
<gene>
    <name evidence="7" type="ORF">V8V93_04820</name>
</gene>
<comment type="subcellular location">
    <subcellularLocation>
        <location evidence="1">Membrane</location>
    </subcellularLocation>
</comment>
<accession>A0ABZ2IXW5</accession>
<sequence>MKISLRLKFFAVLLAFSLAPIFISRGIMGRASEDVIKETGDQTRRELLDIVSNEFEYTASSLLALLERSSESMRLAAIGVAHEVDGVLKKTPPAKGPVPFLSNDFGDPDLTPPDAARRQGYSRRTMGNGQQLIQVSFDHPTFHLPAGVDERAVEPEMRRLLQASDGIKTIFQNLPEAPFWINVTLESGVMMTYPGHGRLPLRYDARQQEWYKKIRTADSFQWFHSVDPASRFIVSKVAFPLRGASGRFRGAVSIDIPAHSMMPDEKLEARWGGEVRTFLVERIPEGQPTDKGLPILVQLEPNEQGRRHWTTAVEQKRLTFDEPVGYEILLHALDTRETGVVDVSFEGKPSLCAFASTASVSFLVIAPKTVVAKLPDEVGSSLQNLFTEMRVLSSVISGVMLLITGLIAWFGSRAITRPLFSIVEVAQRLTQGDFSAHIDNRTGDERDDLIQSINEMGPKLKELMHLNRDMEVAQEVQRLLLPGAEPDLSGFDISGGILYCDKTGGDYYDFLKVCRGEPPCLAVVVGDVSGHGIPSALVMAAARGQLHTLSDIEMAPHERMGAINRVLARDLDGTGRFLTLFYLQLKADSGRVLWVRAGHDPAIRYNPDTAEFGELHGEGLPLGVVEDYAYATNEAMLAEGEILVMATDGVWEARNAEGEMFGKKRMLAIIRENAHKSAEGIRLAMMAAVEAFQGNGQEDDIAVVVVKKGTGGTDMARHSISFRMTNKENCFKCFQPKVEAFGTAYGLHSKIIFHLTLVLDELITNIISYGYADFDEHPIDVTIALQGDRLTIRVEDDSEPFNILEAPEPELDLPLDERAKPVGGLGIHLIKNMVHGIHYKRENGKNVLTLHKNISKTHCPVQG</sequence>
<dbReference type="CDD" id="cd16936">
    <property type="entry name" value="HATPase_RsbW-like"/>
    <property type="match status" value="1"/>
</dbReference>
<evidence type="ECO:0000259" key="6">
    <source>
        <dbReference type="PROSITE" id="PS50885"/>
    </source>
</evidence>
<dbReference type="RefSeq" id="WP_338669229.1">
    <property type="nucleotide sequence ID" value="NZ_CP146609.1"/>
</dbReference>
<dbReference type="PROSITE" id="PS50885">
    <property type="entry name" value="HAMP"/>
    <property type="match status" value="1"/>
</dbReference>
<dbReference type="SMART" id="SM00331">
    <property type="entry name" value="PP2C_SIG"/>
    <property type="match status" value="1"/>
</dbReference>
<dbReference type="Proteomes" id="UP001385389">
    <property type="component" value="Chromosome"/>
</dbReference>
<evidence type="ECO:0000256" key="3">
    <source>
        <dbReference type="ARBA" id="ARBA00022679"/>
    </source>
</evidence>
<dbReference type="SUPFAM" id="SSF81606">
    <property type="entry name" value="PP2C-like"/>
    <property type="match status" value="1"/>
</dbReference>
<organism evidence="7 8">
    <name type="scientific">Pseudodesulfovibrio methanolicus</name>
    <dbReference type="NCBI Taxonomy" id="3126690"/>
    <lineage>
        <taxon>Bacteria</taxon>
        <taxon>Pseudomonadati</taxon>
        <taxon>Thermodesulfobacteriota</taxon>
        <taxon>Desulfovibrionia</taxon>
        <taxon>Desulfovibrionales</taxon>
        <taxon>Desulfovibrionaceae</taxon>
    </lineage>
</organism>
<dbReference type="SUPFAM" id="SSF158472">
    <property type="entry name" value="HAMP domain-like"/>
    <property type="match status" value="1"/>
</dbReference>
<dbReference type="InterPro" id="IPR036457">
    <property type="entry name" value="PPM-type-like_dom_sf"/>
</dbReference>
<evidence type="ECO:0000313" key="8">
    <source>
        <dbReference type="Proteomes" id="UP001385389"/>
    </source>
</evidence>
<dbReference type="Gene3D" id="3.60.40.10">
    <property type="entry name" value="PPM-type phosphatase domain"/>
    <property type="match status" value="1"/>
</dbReference>
<dbReference type="Gene3D" id="3.30.450.20">
    <property type="entry name" value="PAS domain"/>
    <property type="match status" value="1"/>
</dbReference>
<reference evidence="7 8" key="1">
    <citation type="submission" date="2024-03" db="EMBL/GenBank/DDBJ databases">
        <title>Phenotype and Genome Characterization of a Sulfate-Reducing Bacterium Pseudodesulfovibrio sp. strain 5S69, isolated from Petroleum Reservoir in Tatarstan (Russia).</title>
        <authorList>
            <person name="Bidzhieva S.K."/>
            <person name="Kadnikov V."/>
            <person name="Tourova T.P."/>
            <person name="Samigullina S.R."/>
            <person name="Sokolova D.S."/>
            <person name="Poltaraus A.B."/>
            <person name="Avtukh A.N."/>
            <person name="Tereshina V.M."/>
            <person name="Mardanov A.V."/>
            <person name="Nazina T.N."/>
        </authorList>
    </citation>
    <scope>NUCLEOTIDE SEQUENCE [LARGE SCALE GENOMIC DNA]</scope>
    <source>
        <strain evidence="7 8">5S69</strain>
    </source>
</reference>
<evidence type="ECO:0000256" key="1">
    <source>
        <dbReference type="ARBA" id="ARBA00004370"/>
    </source>
</evidence>
<dbReference type="SUPFAM" id="SSF55874">
    <property type="entry name" value="ATPase domain of HSP90 chaperone/DNA topoisomerase II/histidine kinase"/>
    <property type="match status" value="1"/>
</dbReference>
<evidence type="ECO:0000256" key="2">
    <source>
        <dbReference type="ARBA" id="ARBA00022553"/>
    </source>
</evidence>
<feature type="domain" description="HAMP" evidence="6">
    <location>
        <begin position="413"/>
        <end position="465"/>
    </location>
</feature>
<dbReference type="PANTHER" id="PTHR43156:SF2">
    <property type="entry name" value="STAGE II SPORULATION PROTEIN E"/>
    <property type="match status" value="1"/>
</dbReference>
<dbReference type="SMART" id="SM00304">
    <property type="entry name" value="HAMP"/>
    <property type="match status" value="1"/>
</dbReference>
<dbReference type="PANTHER" id="PTHR43156">
    <property type="entry name" value="STAGE II SPORULATION PROTEIN E-RELATED"/>
    <property type="match status" value="1"/>
</dbReference>
<dbReference type="Pfam" id="PF13581">
    <property type="entry name" value="HATPase_c_2"/>
    <property type="match status" value="1"/>
</dbReference>
<dbReference type="CDD" id="cd18773">
    <property type="entry name" value="PDC1_HK_sensor"/>
    <property type="match status" value="1"/>
</dbReference>
<evidence type="ECO:0000256" key="5">
    <source>
        <dbReference type="ARBA" id="ARBA00022801"/>
    </source>
</evidence>
<dbReference type="InterPro" id="IPR001932">
    <property type="entry name" value="PPM-type_phosphatase-like_dom"/>
</dbReference>
<evidence type="ECO:0000313" key="7">
    <source>
        <dbReference type="EMBL" id="WWX23532.1"/>
    </source>
</evidence>
<dbReference type="Pfam" id="PF00672">
    <property type="entry name" value="HAMP"/>
    <property type="match status" value="1"/>
</dbReference>
<dbReference type="Gene3D" id="6.10.340.10">
    <property type="match status" value="1"/>
</dbReference>
<dbReference type="InterPro" id="IPR052016">
    <property type="entry name" value="Bact_Sigma-Reg"/>
</dbReference>
<dbReference type="EMBL" id="CP146609">
    <property type="protein sequence ID" value="WWX23532.1"/>
    <property type="molecule type" value="Genomic_DNA"/>
</dbReference>
<protein>
    <submittedName>
        <fullName evidence="7">SpoIIE family protein phosphatase</fullName>
    </submittedName>
</protein>
<keyword evidence="8" id="KW-1185">Reference proteome</keyword>
<dbReference type="Gene3D" id="3.30.565.10">
    <property type="entry name" value="Histidine kinase-like ATPase, C-terminal domain"/>
    <property type="match status" value="1"/>
</dbReference>
<keyword evidence="2" id="KW-0597">Phosphoprotein</keyword>
<dbReference type="InterPro" id="IPR003660">
    <property type="entry name" value="HAMP_dom"/>
</dbReference>
<dbReference type="Pfam" id="PF07228">
    <property type="entry name" value="SpoIIE"/>
    <property type="match status" value="1"/>
</dbReference>
<name>A0ABZ2IXW5_9BACT</name>
<proteinExistence type="predicted"/>
<dbReference type="CDD" id="cd06225">
    <property type="entry name" value="HAMP"/>
    <property type="match status" value="1"/>
</dbReference>
<dbReference type="InterPro" id="IPR003594">
    <property type="entry name" value="HATPase_dom"/>
</dbReference>
<keyword evidence="4" id="KW-0418">Kinase</keyword>
<keyword evidence="5" id="KW-0378">Hydrolase</keyword>